<keyword evidence="2" id="KW-1277">Toxin-antitoxin system</keyword>
<organism evidence="9 10">
    <name type="scientific">Micropruina glycogenica</name>
    <dbReference type="NCBI Taxonomy" id="75385"/>
    <lineage>
        <taxon>Bacteria</taxon>
        <taxon>Bacillati</taxon>
        <taxon>Actinomycetota</taxon>
        <taxon>Actinomycetes</taxon>
        <taxon>Propionibacteriales</taxon>
        <taxon>Nocardioidaceae</taxon>
        <taxon>Micropruina</taxon>
    </lineage>
</organism>
<keyword evidence="6" id="KW-0460">Magnesium</keyword>
<dbReference type="GO" id="GO:0016787">
    <property type="term" value="F:hydrolase activity"/>
    <property type="evidence" value="ECO:0007669"/>
    <property type="project" value="UniProtKB-KW"/>
</dbReference>
<gene>
    <name evidence="9" type="ORF">MPLG2_0985</name>
</gene>
<comment type="cofactor">
    <cofactor evidence="1">
        <name>Mg(2+)</name>
        <dbReference type="ChEBI" id="CHEBI:18420"/>
    </cofactor>
</comment>
<evidence type="ECO:0000256" key="1">
    <source>
        <dbReference type="ARBA" id="ARBA00001946"/>
    </source>
</evidence>
<dbReference type="Pfam" id="PF01850">
    <property type="entry name" value="PIN"/>
    <property type="match status" value="1"/>
</dbReference>
<name>A0A2N9JD14_9ACTN</name>
<dbReference type="PANTHER" id="PTHR33653:SF1">
    <property type="entry name" value="RIBONUCLEASE VAPC2"/>
    <property type="match status" value="1"/>
</dbReference>
<dbReference type="GO" id="GO:0004518">
    <property type="term" value="F:nuclease activity"/>
    <property type="evidence" value="ECO:0007669"/>
    <property type="project" value="UniProtKB-KW"/>
</dbReference>
<protein>
    <recommendedName>
        <fullName evidence="8">PIN domain-containing protein</fullName>
    </recommendedName>
</protein>
<dbReference type="AlphaFoldDB" id="A0A2N9JD14"/>
<comment type="similarity">
    <text evidence="7">Belongs to the PINc/VapC protein family.</text>
</comment>
<accession>A0A2N9JD14</accession>
<evidence type="ECO:0000256" key="4">
    <source>
        <dbReference type="ARBA" id="ARBA00022723"/>
    </source>
</evidence>
<evidence type="ECO:0000256" key="5">
    <source>
        <dbReference type="ARBA" id="ARBA00022801"/>
    </source>
</evidence>
<keyword evidence="3" id="KW-0540">Nuclease</keyword>
<evidence type="ECO:0000313" key="10">
    <source>
        <dbReference type="Proteomes" id="UP000238164"/>
    </source>
</evidence>
<evidence type="ECO:0000259" key="8">
    <source>
        <dbReference type="Pfam" id="PF01850"/>
    </source>
</evidence>
<dbReference type="InterPro" id="IPR050556">
    <property type="entry name" value="Type_II_TA_system_RNase"/>
</dbReference>
<dbReference type="InterPro" id="IPR002716">
    <property type="entry name" value="PIN_dom"/>
</dbReference>
<reference evidence="9 10" key="1">
    <citation type="submission" date="2018-02" db="EMBL/GenBank/DDBJ databases">
        <authorList>
            <person name="Cohen D.B."/>
            <person name="Kent A.D."/>
        </authorList>
    </citation>
    <scope>NUCLEOTIDE SEQUENCE [LARGE SCALE GENOMIC DNA]</scope>
    <source>
        <strain evidence="9">1</strain>
    </source>
</reference>
<keyword evidence="4" id="KW-0479">Metal-binding</keyword>
<dbReference type="OrthoDB" id="9815354at2"/>
<dbReference type="KEGG" id="mgg:MPLG2_0985"/>
<evidence type="ECO:0000256" key="3">
    <source>
        <dbReference type="ARBA" id="ARBA00022722"/>
    </source>
</evidence>
<dbReference type="EMBL" id="LT985188">
    <property type="protein sequence ID" value="SPD86021.1"/>
    <property type="molecule type" value="Genomic_DNA"/>
</dbReference>
<keyword evidence="5" id="KW-0378">Hydrolase</keyword>
<dbReference type="Proteomes" id="UP000238164">
    <property type="component" value="Chromosome 1"/>
</dbReference>
<sequence length="138" mass="14790">MIVADTNVVSEFMRDEPDAGVLSWAGSLGPADLTICVVTVEEIERGIGRLPSGKRRRQLEQRWQGQVAAFREAILVYDMEAATATARVVIAAEAAGRPMSLADAQIAGICLAGGHRLATRNVHDYEAITDLAVLNPFG</sequence>
<dbReference type="CDD" id="cd18731">
    <property type="entry name" value="PIN_NgFitB-like"/>
    <property type="match status" value="1"/>
</dbReference>
<dbReference type="PANTHER" id="PTHR33653">
    <property type="entry name" value="RIBONUCLEASE VAPC2"/>
    <property type="match status" value="1"/>
</dbReference>
<evidence type="ECO:0000256" key="7">
    <source>
        <dbReference type="ARBA" id="ARBA00038093"/>
    </source>
</evidence>
<dbReference type="GO" id="GO:0046872">
    <property type="term" value="F:metal ion binding"/>
    <property type="evidence" value="ECO:0007669"/>
    <property type="project" value="UniProtKB-KW"/>
</dbReference>
<proteinExistence type="inferred from homology"/>
<evidence type="ECO:0000313" key="9">
    <source>
        <dbReference type="EMBL" id="SPD86021.1"/>
    </source>
</evidence>
<keyword evidence="10" id="KW-1185">Reference proteome</keyword>
<dbReference type="RefSeq" id="WP_105185107.1">
    <property type="nucleotide sequence ID" value="NZ_BAAAGO010000002.1"/>
</dbReference>
<evidence type="ECO:0000256" key="2">
    <source>
        <dbReference type="ARBA" id="ARBA00022649"/>
    </source>
</evidence>
<dbReference type="InterPro" id="IPR029060">
    <property type="entry name" value="PIN-like_dom_sf"/>
</dbReference>
<dbReference type="SUPFAM" id="SSF88723">
    <property type="entry name" value="PIN domain-like"/>
    <property type="match status" value="1"/>
</dbReference>
<evidence type="ECO:0000256" key="6">
    <source>
        <dbReference type="ARBA" id="ARBA00022842"/>
    </source>
</evidence>
<feature type="domain" description="PIN" evidence="8">
    <location>
        <begin position="2"/>
        <end position="121"/>
    </location>
</feature>
<dbReference type="Gene3D" id="3.40.50.1010">
    <property type="entry name" value="5'-nuclease"/>
    <property type="match status" value="1"/>
</dbReference>